<evidence type="ECO:0000259" key="2">
    <source>
        <dbReference type="Pfam" id="PF11887"/>
    </source>
</evidence>
<proteinExistence type="predicted"/>
<accession>A0ABV5INM0</accession>
<dbReference type="InterPro" id="IPR024516">
    <property type="entry name" value="Mce_C"/>
</dbReference>
<protein>
    <submittedName>
        <fullName evidence="3">MCE family protein</fullName>
    </submittedName>
</protein>
<dbReference type="NCBIfam" id="TIGR00996">
    <property type="entry name" value="Mtu_fam_mce"/>
    <property type="match status" value="1"/>
</dbReference>
<organism evidence="3 4">
    <name type="scientific">Nonomuraea spiralis</name>
    <dbReference type="NCBI Taxonomy" id="46182"/>
    <lineage>
        <taxon>Bacteria</taxon>
        <taxon>Bacillati</taxon>
        <taxon>Actinomycetota</taxon>
        <taxon>Actinomycetes</taxon>
        <taxon>Streptosporangiales</taxon>
        <taxon>Streptosporangiaceae</taxon>
        <taxon>Nonomuraea</taxon>
    </lineage>
</organism>
<feature type="domain" description="Mce/MlaD" evidence="1">
    <location>
        <begin position="30"/>
        <end position="103"/>
    </location>
</feature>
<reference evidence="3 4" key="1">
    <citation type="submission" date="2024-09" db="EMBL/GenBank/DDBJ databases">
        <authorList>
            <person name="Sun Q."/>
            <person name="Mori K."/>
        </authorList>
    </citation>
    <scope>NUCLEOTIDE SEQUENCE [LARGE SCALE GENOMIC DNA]</scope>
    <source>
        <strain evidence="3 4">CCM 3426</strain>
    </source>
</reference>
<comment type="caution">
    <text evidence="3">The sequence shown here is derived from an EMBL/GenBank/DDBJ whole genome shotgun (WGS) entry which is preliminary data.</text>
</comment>
<dbReference type="Pfam" id="PF02470">
    <property type="entry name" value="MlaD"/>
    <property type="match status" value="1"/>
</dbReference>
<dbReference type="RefSeq" id="WP_189652896.1">
    <property type="nucleotide sequence ID" value="NZ_BMRC01000033.1"/>
</dbReference>
<dbReference type="Pfam" id="PF11887">
    <property type="entry name" value="Mce4_CUP1"/>
    <property type="match status" value="1"/>
</dbReference>
<dbReference type="InterPro" id="IPR052336">
    <property type="entry name" value="MlaD_Phospholipid_Transporter"/>
</dbReference>
<dbReference type="InterPro" id="IPR005693">
    <property type="entry name" value="Mce"/>
</dbReference>
<dbReference type="InterPro" id="IPR003399">
    <property type="entry name" value="Mce/MlaD"/>
</dbReference>
<keyword evidence="4" id="KW-1185">Reference proteome</keyword>
<name>A0ABV5INM0_9ACTN</name>
<dbReference type="PANTHER" id="PTHR33371">
    <property type="entry name" value="INTERMEMBRANE PHOSPHOLIPID TRANSPORT SYSTEM BINDING PROTEIN MLAD-RELATED"/>
    <property type="match status" value="1"/>
</dbReference>
<evidence type="ECO:0000313" key="3">
    <source>
        <dbReference type="EMBL" id="MFB9206111.1"/>
    </source>
</evidence>
<dbReference type="PANTHER" id="PTHR33371:SF19">
    <property type="entry name" value="MCE-FAMILY PROTEIN MCE4A"/>
    <property type="match status" value="1"/>
</dbReference>
<gene>
    <name evidence="3" type="ORF">ACFFV7_33300</name>
</gene>
<evidence type="ECO:0000313" key="4">
    <source>
        <dbReference type="Proteomes" id="UP001589647"/>
    </source>
</evidence>
<dbReference type="EMBL" id="JBHMEI010000035">
    <property type="protein sequence ID" value="MFB9206111.1"/>
    <property type="molecule type" value="Genomic_DNA"/>
</dbReference>
<sequence>MRHGVALLAIITAFTALTLAVYTKAFSTARHVTLLLPAAGLQLDRRADVKVNGVVVGEVADLAPAERGARVTLALDQDVDRASTVELRAKTLFGEKYVALIPPRSPRGPLRDGDVLRSSATAVEITQILDRLLTHLRAVHPERLNAALNALATALDGRGARLGRTLDRTDAYLKRLQPYLPTIKRDIAKLADVADQYGQAAPDLLRTLANTAAISRTLTAVPPAPAADAVTGAATAADRLLTANEPGLVGLQHVIRPVLDVTAYHAPVIPCVLRGLVRLRPILDDTFGHGSAKAVLEIVRPARPYEPGKDTPRYADRRGPACYGLPDHPPVPFPGVRFDDGTTDLARLMLR</sequence>
<evidence type="ECO:0000259" key="1">
    <source>
        <dbReference type="Pfam" id="PF02470"/>
    </source>
</evidence>
<feature type="domain" description="Mammalian cell entry C-terminal" evidence="2">
    <location>
        <begin position="109"/>
        <end position="320"/>
    </location>
</feature>
<dbReference type="Proteomes" id="UP001589647">
    <property type="component" value="Unassembled WGS sequence"/>
</dbReference>